<gene>
    <name evidence="2" type="ORF">RhiirA4_456150</name>
</gene>
<dbReference type="VEuPathDB" id="FungiDB:FUN_011167"/>
<evidence type="ECO:0000256" key="1">
    <source>
        <dbReference type="SAM" id="MobiDB-lite"/>
    </source>
</evidence>
<feature type="region of interest" description="Disordered" evidence="1">
    <location>
        <begin position="1"/>
        <end position="33"/>
    </location>
</feature>
<keyword evidence="3" id="KW-1185">Reference proteome</keyword>
<sequence>MDDLQSQTTDIRSENSDINYRNANTPRDYNNGYPVMNDGVFPASYTNTPAYTDTPGNVIISDLSQSYPTASAI</sequence>
<name>A0A2I1G6V9_9GLOM</name>
<dbReference type="VEuPathDB" id="FungiDB:RhiirA1_516100"/>
<dbReference type="EMBL" id="LLXI01000194">
    <property type="protein sequence ID" value="PKY42364.1"/>
    <property type="molecule type" value="Genomic_DNA"/>
</dbReference>
<evidence type="ECO:0000313" key="2">
    <source>
        <dbReference type="EMBL" id="PKY42364.1"/>
    </source>
</evidence>
<evidence type="ECO:0000313" key="3">
    <source>
        <dbReference type="Proteomes" id="UP000234323"/>
    </source>
</evidence>
<organism evidence="2 3">
    <name type="scientific">Rhizophagus irregularis</name>
    <dbReference type="NCBI Taxonomy" id="588596"/>
    <lineage>
        <taxon>Eukaryota</taxon>
        <taxon>Fungi</taxon>
        <taxon>Fungi incertae sedis</taxon>
        <taxon>Mucoromycota</taxon>
        <taxon>Glomeromycotina</taxon>
        <taxon>Glomeromycetes</taxon>
        <taxon>Glomerales</taxon>
        <taxon>Glomeraceae</taxon>
        <taxon>Rhizophagus</taxon>
    </lineage>
</organism>
<reference evidence="2 3" key="1">
    <citation type="submission" date="2015-10" db="EMBL/GenBank/DDBJ databases">
        <title>Genome analyses suggest a sexual origin of heterokaryosis in a supposedly ancient asexual fungus.</title>
        <authorList>
            <person name="Ropars J."/>
            <person name="Sedzielewska K."/>
            <person name="Noel J."/>
            <person name="Charron P."/>
            <person name="Farinelli L."/>
            <person name="Marton T."/>
            <person name="Kruger M."/>
            <person name="Pelin A."/>
            <person name="Brachmann A."/>
            <person name="Corradi N."/>
        </authorList>
    </citation>
    <scope>NUCLEOTIDE SEQUENCE [LARGE SCALE GENOMIC DNA]</scope>
    <source>
        <strain evidence="2 3">A4</strain>
    </source>
</reference>
<protein>
    <submittedName>
        <fullName evidence="2">Uncharacterized protein</fullName>
    </submittedName>
</protein>
<dbReference type="Proteomes" id="UP000234323">
    <property type="component" value="Unassembled WGS sequence"/>
</dbReference>
<dbReference type="AlphaFoldDB" id="A0A2I1G6V9"/>
<accession>A0A2I1G6V9</accession>
<feature type="compositionally biased region" description="Polar residues" evidence="1">
    <location>
        <begin position="1"/>
        <end position="28"/>
    </location>
</feature>
<comment type="caution">
    <text evidence="2">The sequence shown here is derived from an EMBL/GenBank/DDBJ whole genome shotgun (WGS) entry which is preliminary data.</text>
</comment>
<proteinExistence type="predicted"/>